<keyword evidence="5 6" id="KW-0472">Membrane</keyword>
<feature type="domain" description="Major facilitator superfamily (MFS) profile" evidence="7">
    <location>
        <begin position="69"/>
        <end position="523"/>
    </location>
</feature>
<dbReference type="CDD" id="cd17330">
    <property type="entry name" value="MFS_SLC46_TetA_like"/>
    <property type="match status" value="1"/>
</dbReference>
<feature type="transmembrane region" description="Helical" evidence="6">
    <location>
        <begin position="355"/>
        <end position="377"/>
    </location>
</feature>
<feature type="transmembrane region" description="Helical" evidence="6">
    <location>
        <begin position="198"/>
        <end position="220"/>
    </location>
</feature>
<dbReference type="InterPro" id="IPR011701">
    <property type="entry name" value="MFS"/>
</dbReference>
<dbReference type="AlphaFoldDB" id="A0A9Q3HN51"/>
<dbReference type="InterPro" id="IPR020846">
    <property type="entry name" value="MFS_dom"/>
</dbReference>
<dbReference type="Gene3D" id="1.20.1250.20">
    <property type="entry name" value="MFS general substrate transporter like domains"/>
    <property type="match status" value="1"/>
</dbReference>
<dbReference type="Pfam" id="PF07690">
    <property type="entry name" value="MFS_1"/>
    <property type="match status" value="1"/>
</dbReference>
<evidence type="ECO:0000256" key="5">
    <source>
        <dbReference type="ARBA" id="ARBA00023136"/>
    </source>
</evidence>
<proteinExistence type="predicted"/>
<accession>A0A9Q3HN51</accession>
<dbReference type="PANTHER" id="PTHR23504">
    <property type="entry name" value="MAJOR FACILITATOR SUPERFAMILY DOMAIN-CONTAINING PROTEIN 10"/>
    <property type="match status" value="1"/>
</dbReference>
<evidence type="ECO:0000256" key="1">
    <source>
        <dbReference type="ARBA" id="ARBA00004141"/>
    </source>
</evidence>
<comment type="subcellular location">
    <subcellularLocation>
        <location evidence="1">Membrane</location>
        <topology evidence="1">Multi-pass membrane protein</topology>
    </subcellularLocation>
</comment>
<feature type="transmembrane region" description="Helical" evidence="6">
    <location>
        <begin position="420"/>
        <end position="447"/>
    </location>
</feature>
<dbReference type="SUPFAM" id="SSF103473">
    <property type="entry name" value="MFS general substrate transporter"/>
    <property type="match status" value="1"/>
</dbReference>
<dbReference type="InterPro" id="IPR036259">
    <property type="entry name" value="MFS_trans_sf"/>
</dbReference>
<feature type="transmembrane region" description="Helical" evidence="6">
    <location>
        <begin position="389"/>
        <end position="408"/>
    </location>
</feature>
<dbReference type="PANTHER" id="PTHR23504:SF15">
    <property type="entry name" value="MAJOR FACILITATOR SUPERFAMILY (MFS) PROFILE DOMAIN-CONTAINING PROTEIN"/>
    <property type="match status" value="1"/>
</dbReference>
<feature type="transmembrane region" description="Helical" evidence="6">
    <location>
        <begin position="240"/>
        <end position="265"/>
    </location>
</feature>
<evidence type="ECO:0000313" key="9">
    <source>
        <dbReference type="Proteomes" id="UP000765509"/>
    </source>
</evidence>
<keyword evidence="9" id="KW-1185">Reference proteome</keyword>
<feature type="transmembrane region" description="Helical" evidence="6">
    <location>
        <begin position="110"/>
        <end position="129"/>
    </location>
</feature>
<dbReference type="PROSITE" id="PS50850">
    <property type="entry name" value="MFS"/>
    <property type="match status" value="1"/>
</dbReference>
<dbReference type="PRINTS" id="PR01035">
    <property type="entry name" value="TCRTETA"/>
</dbReference>
<dbReference type="GO" id="GO:0016020">
    <property type="term" value="C:membrane"/>
    <property type="evidence" value="ECO:0007669"/>
    <property type="project" value="UniProtKB-SubCell"/>
</dbReference>
<dbReference type="OrthoDB" id="419616at2759"/>
<evidence type="ECO:0000256" key="2">
    <source>
        <dbReference type="ARBA" id="ARBA00022448"/>
    </source>
</evidence>
<keyword evidence="2" id="KW-0813">Transport</keyword>
<dbReference type="InterPro" id="IPR001958">
    <property type="entry name" value="Tet-R_TetA/multi-R_MdtG-like"/>
</dbReference>
<evidence type="ECO:0000313" key="8">
    <source>
        <dbReference type="EMBL" id="MBW0508959.1"/>
    </source>
</evidence>
<keyword evidence="3 6" id="KW-0812">Transmembrane</keyword>
<feature type="transmembrane region" description="Helical" evidence="6">
    <location>
        <begin position="321"/>
        <end position="343"/>
    </location>
</feature>
<name>A0A9Q3HN51_9BASI</name>
<sequence>MASPKLTISPNEQSSLLSYQSTQNLQAENLTKRTSSSSEHVQPDLNTVDNQISVPNQSQRAQTPLPIKQLSILCLMRLTEPISFTVIFPFINQLIEELNVGKDRTQVGSYAGLIESLFAMSQLCTVLFWGSLSDKIGRKPVLISGLMGLAIGIISFGLQRTFIGLVITRSFAGGMNGNIAAIKSALAEITDDTNKAFAFALVPLTYALGLTIGPAIGGYASQPAKQYPNSIFAQYSFFQIYPYFLPCFLSGMFNLMAVCLGAFYLEETLPSKKRGALKQKNISQVGASESGATSSENETLKIVPPWRDFLVKPIVIRLTSYGLVAFENAAWLAIVPVFCYTRIEDGGLGLNLNQIGTILSSNGIVALFIQLLIFPPLQKKMGTVRLFRLVKPPVLFSFMSLPLIQLFTKKAYNESGPYTQIAMISMILILGIKSISNMGVACATILINDAAPNRASLGTINGLGQSFASLSRSIAPFLIGKLFSMSLAKESHGFFQKNFVWLFSFLISTLGVGITWALETEKSSKSLANQRSQNCEESNQFSNHDDEVQQALNKTKSYGTI</sequence>
<evidence type="ECO:0000256" key="4">
    <source>
        <dbReference type="ARBA" id="ARBA00022989"/>
    </source>
</evidence>
<gene>
    <name evidence="8" type="ORF">O181_048674</name>
</gene>
<evidence type="ECO:0000256" key="3">
    <source>
        <dbReference type="ARBA" id="ARBA00022692"/>
    </source>
</evidence>
<dbReference type="EMBL" id="AVOT02020648">
    <property type="protein sequence ID" value="MBW0508959.1"/>
    <property type="molecule type" value="Genomic_DNA"/>
</dbReference>
<organism evidence="8 9">
    <name type="scientific">Austropuccinia psidii MF-1</name>
    <dbReference type="NCBI Taxonomy" id="1389203"/>
    <lineage>
        <taxon>Eukaryota</taxon>
        <taxon>Fungi</taxon>
        <taxon>Dikarya</taxon>
        <taxon>Basidiomycota</taxon>
        <taxon>Pucciniomycotina</taxon>
        <taxon>Pucciniomycetes</taxon>
        <taxon>Pucciniales</taxon>
        <taxon>Sphaerophragmiaceae</taxon>
        <taxon>Austropuccinia</taxon>
    </lineage>
</organism>
<evidence type="ECO:0000259" key="7">
    <source>
        <dbReference type="PROSITE" id="PS50850"/>
    </source>
</evidence>
<feature type="transmembrane region" description="Helical" evidence="6">
    <location>
        <begin position="499"/>
        <end position="518"/>
    </location>
</feature>
<keyword evidence="4 6" id="KW-1133">Transmembrane helix</keyword>
<dbReference type="Proteomes" id="UP000765509">
    <property type="component" value="Unassembled WGS sequence"/>
</dbReference>
<dbReference type="GO" id="GO:0022857">
    <property type="term" value="F:transmembrane transporter activity"/>
    <property type="evidence" value="ECO:0007669"/>
    <property type="project" value="InterPro"/>
</dbReference>
<comment type="caution">
    <text evidence="8">The sequence shown here is derived from an EMBL/GenBank/DDBJ whole genome shotgun (WGS) entry which is preliminary data.</text>
</comment>
<evidence type="ECO:0000256" key="6">
    <source>
        <dbReference type="SAM" id="Phobius"/>
    </source>
</evidence>
<reference evidence="8" key="1">
    <citation type="submission" date="2021-03" db="EMBL/GenBank/DDBJ databases">
        <title>Draft genome sequence of rust myrtle Austropuccinia psidii MF-1, a brazilian biotype.</title>
        <authorList>
            <person name="Quecine M.C."/>
            <person name="Pachon D.M.R."/>
            <person name="Bonatelli M.L."/>
            <person name="Correr F.H."/>
            <person name="Franceschini L.M."/>
            <person name="Leite T.F."/>
            <person name="Margarido G.R.A."/>
            <person name="Almeida C.A."/>
            <person name="Ferrarezi J.A."/>
            <person name="Labate C.A."/>
        </authorList>
    </citation>
    <scope>NUCLEOTIDE SEQUENCE</scope>
    <source>
        <strain evidence="8">MF-1</strain>
    </source>
</reference>
<feature type="transmembrane region" description="Helical" evidence="6">
    <location>
        <begin position="141"/>
        <end position="158"/>
    </location>
</feature>
<protein>
    <recommendedName>
        <fullName evidence="7">Major facilitator superfamily (MFS) profile domain-containing protein</fullName>
    </recommendedName>
</protein>